<dbReference type="Gene3D" id="2.60.40.2380">
    <property type="match status" value="1"/>
</dbReference>
<evidence type="ECO:0000313" key="12">
    <source>
        <dbReference type="Proteomes" id="UP000001095"/>
    </source>
</evidence>
<protein>
    <recommendedName>
        <fullName evidence="2">histidine kinase</fullName>
        <ecNumber evidence="2">2.7.13.3</ecNumber>
    </recommendedName>
</protein>
<dbReference type="SMART" id="SM00388">
    <property type="entry name" value="HisKA"/>
    <property type="match status" value="1"/>
</dbReference>
<evidence type="ECO:0000256" key="7">
    <source>
        <dbReference type="ARBA" id="ARBA00022840"/>
    </source>
</evidence>
<dbReference type="PROSITE" id="PS50109">
    <property type="entry name" value="HIS_KIN"/>
    <property type="match status" value="1"/>
</dbReference>
<evidence type="ECO:0000259" key="10">
    <source>
        <dbReference type="PROSITE" id="PS50109"/>
    </source>
</evidence>
<keyword evidence="7" id="KW-0067">ATP-binding</keyword>
<feature type="transmembrane region" description="Helical" evidence="9">
    <location>
        <begin position="269"/>
        <end position="288"/>
    </location>
</feature>
<organism evidence="11 12">
    <name type="scientific">Afipia clevelandensis ATCC 49720</name>
    <dbReference type="NCBI Taxonomy" id="883079"/>
    <lineage>
        <taxon>Bacteria</taxon>
        <taxon>Pseudomonadati</taxon>
        <taxon>Pseudomonadota</taxon>
        <taxon>Alphaproteobacteria</taxon>
        <taxon>Hyphomicrobiales</taxon>
        <taxon>Nitrobacteraceae</taxon>
        <taxon>Afipia</taxon>
    </lineage>
</organism>
<dbReference type="EMBL" id="AGWY01000018">
    <property type="protein sequence ID" value="EKS31786.1"/>
    <property type="molecule type" value="Genomic_DNA"/>
</dbReference>
<feature type="transmembrane region" description="Helical" evidence="9">
    <location>
        <begin position="392"/>
        <end position="414"/>
    </location>
</feature>
<keyword evidence="12" id="KW-1185">Reference proteome</keyword>
<dbReference type="Pfam" id="PF07696">
    <property type="entry name" value="7TMR-DISMED2"/>
    <property type="match status" value="1"/>
</dbReference>
<dbReference type="InterPro" id="IPR003661">
    <property type="entry name" value="HisK_dim/P_dom"/>
</dbReference>
<dbReference type="Pfam" id="PF07695">
    <property type="entry name" value="7TMR-DISM_7TM"/>
    <property type="match status" value="1"/>
</dbReference>
<dbReference type="GO" id="GO:0005524">
    <property type="term" value="F:ATP binding"/>
    <property type="evidence" value="ECO:0007669"/>
    <property type="project" value="UniProtKB-KW"/>
</dbReference>
<dbReference type="Pfam" id="PF00512">
    <property type="entry name" value="HisKA"/>
    <property type="match status" value="1"/>
</dbReference>
<keyword evidence="8" id="KW-0902">Two-component regulatory system</keyword>
<keyword evidence="9" id="KW-1133">Transmembrane helix</keyword>
<dbReference type="GO" id="GO:0000155">
    <property type="term" value="F:phosphorelay sensor kinase activity"/>
    <property type="evidence" value="ECO:0007669"/>
    <property type="project" value="InterPro"/>
</dbReference>
<dbReference type="InterPro" id="IPR035965">
    <property type="entry name" value="PAS-like_dom_sf"/>
</dbReference>
<dbReference type="RefSeq" id="WP_002714877.1">
    <property type="nucleotide sequence ID" value="NZ_KB375281.1"/>
</dbReference>
<proteinExistence type="predicted"/>
<dbReference type="AlphaFoldDB" id="K8NRR5"/>
<dbReference type="PRINTS" id="PR00344">
    <property type="entry name" value="BCTRLSENSOR"/>
</dbReference>
<dbReference type="InterPro" id="IPR036890">
    <property type="entry name" value="HATPase_C_sf"/>
</dbReference>
<dbReference type="PANTHER" id="PTHR43065">
    <property type="entry name" value="SENSOR HISTIDINE KINASE"/>
    <property type="match status" value="1"/>
</dbReference>
<gene>
    <name evidence="11" type="ORF">HMPREF9696_04007</name>
</gene>
<evidence type="ECO:0000313" key="11">
    <source>
        <dbReference type="EMBL" id="EKS31786.1"/>
    </source>
</evidence>
<evidence type="ECO:0000256" key="8">
    <source>
        <dbReference type="ARBA" id="ARBA00023012"/>
    </source>
</evidence>
<keyword evidence="4" id="KW-0808">Transferase</keyword>
<dbReference type="SUPFAM" id="SSF55785">
    <property type="entry name" value="PYP-like sensor domain (PAS domain)"/>
    <property type="match status" value="1"/>
</dbReference>
<feature type="transmembrane region" description="Helical" evidence="9">
    <location>
        <begin position="238"/>
        <end position="257"/>
    </location>
</feature>
<reference evidence="11 12" key="1">
    <citation type="submission" date="2012-04" db="EMBL/GenBank/DDBJ databases">
        <title>The Genome Sequence of Afipia clevelandensis ATCC 49720.</title>
        <authorList>
            <consortium name="The Broad Institute Genome Sequencing Platform"/>
            <person name="Earl A."/>
            <person name="Ward D."/>
            <person name="Feldgarden M."/>
            <person name="Gevers D."/>
            <person name="Huys G."/>
            <person name="Walker B."/>
            <person name="Young S.K."/>
            <person name="Zeng Q."/>
            <person name="Gargeya S."/>
            <person name="Fitzgerald M."/>
            <person name="Haas B."/>
            <person name="Abouelleil A."/>
            <person name="Alvarado L."/>
            <person name="Arachchi H.M."/>
            <person name="Berlin A."/>
            <person name="Chapman S.B."/>
            <person name="Goldberg J."/>
            <person name="Griggs A."/>
            <person name="Gujja S."/>
            <person name="Hansen M."/>
            <person name="Howarth C."/>
            <person name="Imamovic A."/>
            <person name="Larimer J."/>
            <person name="McCowen C."/>
            <person name="Montmayeur A."/>
            <person name="Murphy C."/>
            <person name="Neiman D."/>
            <person name="Pearson M."/>
            <person name="Priest M."/>
            <person name="Roberts A."/>
            <person name="Saif S."/>
            <person name="Shea T."/>
            <person name="Sisk P."/>
            <person name="Sykes S."/>
            <person name="Wortman J."/>
            <person name="Nusbaum C."/>
            <person name="Birren B."/>
        </authorList>
    </citation>
    <scope>NUCLEOTIDE SEQUENCE [LARGE SCALE GENOMIC DNA]</scope>
    <source>
        <strain evidence="11 12">ATCC 49720</strain>
    </source>
</reference>
<dbReference type="CDD" id="cd00082">
    <property type="entry name" value="HisKA"/>
    <property type="match status" value="1"/>
</dbReference>
<dbReference type="InterPro" id="IPR036097">
    <property type="entry name" value="HisK_dim/P_sf"/>
</dbReference>
<keyword evidence="6" id="KW-0418">Kinase</keyword>
<dbReference type="SUPFAM" id="SSF47384">
    <property type="entry name" value="Homodimeric domain of signal transducing histidine kinase"/>
    <property type="match status" value="1"/>
</dbReference>
<evidence type="ECO:0000256" key="3">
    <source>
        <dbReference type="ARBA" id="ARBA00022553"/>
    </source>
</evidence>
<feature type="transmembrane region" description="Helical" evidence="9">
    <location>
        <begin position="361"/>
        <end position="380"/>
    </location>
</feature>
<feature type="transmembrane region" description="Helical" evidence="9">
    <location>
        <begin position="334"/>
        <end position="354"/>
    </location>
</feature>
<evidence type="ECO:0000256" key="9">
    <source>
        <dbReference type="SAM" id="Phobius"/>
    </source>
</evidence>
<name>K8NRR5_9BRAD</name>
<evidence type="ECO:0000256" key="2">
    <source>
        <dbReference type="ARBA" id="ARBA00012438"/>
    </source>
</evidence>
<keyword evidence="9" id="KW-0812">Transmembrane</keyword>
<evidence type="ECO:0000256" key="1">
    <source>
        <dbReference type="ARBA" id="ARBA00000085"/>
    </source>
</evidence>
<dbReference type="SUPFAM" id="SSF55874">
    <property type="entry name" value="ATPase domain of HSP90 chaperone/DNA topoisomerase II/histidine kinase"/>
    <property type="match status" value="1"/>
</dbReference>
<keyword evidence="5" id="KW-0547">Nucleotide-binding</keyword>
<dbReference type="Proteomes" id="UP000001095">
    <property type="component" value="Unassembled WGS sequence"/>
</dbReference>
<dbReference type="SMART" id="SM00387">
    <property type="entry name" value="HATPase_c"/>
    <property type="match status" value="1"/>
</dbReference>
<feature type="domain" description="Histidine kinase" evidence="10">
    <location>
        <begin position="566"/>
        <end position="777"/>
    </location>
</feature>
<evidence type="ECO:0000256" key="6">
    <source>
        <dbReference type="ARBA" id="ARBA00022777"/>
    </source>
</evidence>
<dbReference type="Gene3D" id="1.10.287.130">
    <property type="match status" value="1"/>
</dbReference>
<evidence type="ECO:0000256" key="4">
    <source>
        <dbReference type="ARBA" id="ARBA00022679"/>
    </source>
</evidence>
<comment type="caution">
    <text evidence="11">The sequence shown here is derived from an EMBL/GenBank/DDBJ whole genome shotgun (WGS) entry which is preliminary data.</text>
</comment>
<dbReference type="InterPro" id="IPR003594">
    <property type="entry name" value="HATPase_dom"/>
</dbReference>
<sequence length="780" mass="84945">MISRFPWPMQSRRKKPGWIAREYPAWRRLASTFLLAAFAAVLFQAVIIRNAAAVTYELGPVADHLLDLTGQLSVADVITPAIAARFKAANGTPANYGPQPNSAAALWLRIPIPTLTGSDAQDWVMSVVETRIRRVDLFVPSEGKSFIWSGEQHANPSVSTTRYPAIVVPANIISGRTLFLRIDTASSMRAMVRLQNDMDFSVSYGTQSFLFGVASGLLGILALYLFANGIATSDRTTLILSAFTLTYLVYILTHQAFLESHLMPGALGVSRVLSIFSSTLLFAWWLFFTDSYLRVESHRPVLSRIARGVAFFCLLFAISTAIAVLFEWRFLRRFTSIVGIGSLLFGIGIAAAMFKLERKRTTIFLLCWAVGLVAGIIRMLHDVVPPIGSNAYALNATYVATCFCFAVFGIITSVEAHRRERALRASVEATTDRLRDFAHSASDSFWETDDSGCVTFATGPAADRAGIRPGRSFLEIVQAGQPDAHLKPDGSSSVASGAPLRHILHLTGQHGGPGSYIDLRGSARFTSDGALLGYRGIATDVTRDILDQRRQTQQQKLAAMGQLAGGVAHEINNLLHPIINLSRRVAEQTEQDDEKRRWLDVVVDSGKRAAEIVRALLNNVRPASETAATAPLFESVTRALDSVRNVLPRGIRLDLTGDGTPGPVLPVHEVFQVVVNLVANAVHASQGGGRVSLDVRASRYEGLNATVLTVTDEGEGMDAETLQQALDPFFTTRKANEGTGLGLYVVYGLVQSWNAVLDIQSEPRQGTRVTITFRSGEGQT</sequence>
<accession>K8NRR5</accession>
<dbReference type="PATRIC" id="fig|883079.3.peg.4091"/>
<dbReference type="Gene3D" id="3.30.565.10">
    <property type="entry name" value="Histidine kinase-like ATPase, C-terminal domain"/>
    <property type="match status" value="1"/>
</dbReference>
<evidence type="ECO:0000256" key="5">
    <source>
        <dbReference type="ARBA" id="ARBA00022741"/>
    </source>
</evidence>
<dbReference type="PANTHER" id="PTHR43065:SF46">
    <property type="entry name" value="C4-DICARBOXYLATE TRANSPORT SENSOR PROTEIN DCTB"/>
    <property type="match status" value="1"/>
</dbReference>
<dbReference type="HOGENOM" id="CLU_358893_0_0_5"/>
<dbReference type="InterPro" id="IPR011623">
    <property type="entry name" value="7TMR_DISM_rcpt_extracell_dom1"/>
</dbReference>
<feature type="transmembrane region" description="Helical" evidence="9">
    <location>
        <begin position="208"/>
        <end position="226"/>
    </location>
</feature>
<dbReference type="Pfam" id="PF02518">
    <property type="entry name" value="HATPase_c"/>
    <property type="match status" value="1"/>
</dbReference>
<dbReference type="OrthoDB" id="7818322at2"/>
<dbReference type="InterPro" id="IPR011622">
    <property type="entry name" value="7TMR_DISM_rcpt_extracell_dom2"/>
</dbReference>
<comment type="catalytic activity">
    <reaction evidence="1">
        <text>ATP + protein L-histidine = ADP + protein N-phospho-L-histidine.</text>
        <dbReference type="EC" id="2.7.13.3"/>
    </reaction>
</comment>
<dbReference type="InterPro" id="IPR004358">
    <property type="entry name" value="Sig_transdc_His_kin-like_C"/>
</dbReference>
<dbReference type="InterPro" id="IPR005467">
    <property type="entry name" value="His_kinase_dom"/>
</dbReference>
<dbReference type="EC" id="2.7.13.3" evidence="2"/>
<keyword evidence="3" id="KW-0597">Phosphoprotein</keyword>
<feature type="transmembrane region" description="Helical" evidence="9">
    <location>
        <begin position="309"/>
        <end position="328"/>
    </location>
</feature>
<keyword evidence="9" id="KW-0472">Membrane</keyword>